<feature type="compositionally biased region" description="Low complexity" evidence="1">
    <location>
        <begin position="41"/>
        <end position="72"/>
    </location>
</feature>
<reference evidence="2" key="1">
    <citation type="submission" date="2016-03" db="EMBL/GenBank/DDBJ databases">
        <title>Draft genome sequence of Rosellinia necatrix.</title>
        <authorList>
            <person name="Kanematsu S."/>
        </authorList>
    </citation>
    <scope>NUCLEOTIDE SEQUENCE [LARGE SCALE GENOMIC DNA]</scope>
    <source>
        <strain evidence="2">W97</strain>
    </source>
</reference>
<feature type="region of interest" description="Disordered" evidence="1">
    <location>
        <begin position="1"/>
        <end position="123"/>
    </location>
</feature>
<sequence length="139" mass="14322">MGETRTPAKTPSMSRKTGLAASGSSSTATRKQQTILGFFAKSSPNGPSKSPSITTTPAAATPTAATASSRSSCLQETTRSNSLQLKKAKKSPNVTPVPSSDALEPSSSQENHESASITPGNKVRCLVPPPRFVVACCIC</sequence>
<protein>
    <submittedName>
        <fullName evidence="2">Putative DNA mismatch repair protein msh6</fullName>
    </submittedName>
</protein>
<feature type="compositionally biased region" description="Polar residues" evidence="1">
    <location>
        <begin position="105"/>
        <end position="119"/>
    </location>
</feature>
<accession>A0A1S8A608</accession>
<dbReference type="AlphaFoldDB" id="A0A1S8A608"/>
<dbReference type="STRING" id="77044.A0A1S8A608"/>
<organism evidence="2">
    <name type="scientific">Rosellinia necatrix</name>
    <name type="common">White root-rot fungus</name>
    <dbReference type="NCBI Taxonomy" id="77044"/>
    <lineage>
        <taxon>Eukaryota</taxon>
        <taxon>Fungi</taxon>
        <taxon>Dikarya</taxon>
        <taxon>Ascomycota</taxon>
        <taxon>Pezizomycotina</taxon>
        <taxon>Sordariomycetes</taxon>
        <taxon>Xylariomycetidae</taxon>
        <taxon>Xylariales</taxon>
        <taxon>Xylariaceae</taxon>
        <taxon>Rosellinia</taxon>
    </lineage>
</organism>
<feature type="compositionally biased region" description="Low complexity" evidence="1">
    <location>
        <begin position="17"/>
        <end position="29"/>
    </location>
</feature>
<dbReference type="EMBL" id="DF977452">
    <property type="protein sequence ID" value="GAW25491.1"/>
    <property type="molecule type" value="Genomic_DNA"/>
</dbReference>
<keyword evidence="3" id="KW-1185">Reference proteome</keyword>
<evidence type="ECO:0000313" key="3">
    <source>
        <dbReference type="Proteomes" id="UP000054516"/>
    </source>
</evidence>
<name>A0A1S8A608_ROSNE</name>
<dbReference type="OrthoDB" id="10252754at2759"/>
<gene>
    <name evidence="2" type="ORF">SAMD00023353_0702620</name>
</gene>
<proteinExistence type="predicted"/>
<dbReference type="Proteomes" id="UP000054516">
    <property type="component" value="Unassembled WGS sequence"/>
</dbReference>
<evidence type="ECO:0000313" key="2">
    <source>
        <dbReference type="EMBL" id="GAW25491.1"/>
    </source>
</evidence>
<evidence type="ECO:0000256" key="1">
    <source>
        <dbReference type="SAM" id="MobiDB-lite"/>
    </source>
</evidence>
<feature type="compositionally biased region" description="Polar residues" evidence="1">
    <location>
        <begin position="73"/>
        <end position="84"/>
    </location>
</feature>